<organism evidence="1 2">
    <name type="scientific">Thauera propionica</name>
    <dbReference type="NCBI Taxonomy" id="2019431"/>
    <lineage>
        <taxon>Bacteria</taxon>
        <taxon>Pseudomonadati</taxon>
        <taxon>Pseudomonadota</taxon>
        <taxon>Betaproteobacteria</taxon>
        <taxon>Rhodocyclales</taxon>
        <taxon>Zoogloeaceae</taxon>
        <taxon>Thauera</taxon>
    </lineage>
</organism>
<dbReference type="GO" id="GO:0016787">
    <property type="term" value="F:hydrolase activity"/>
    <property type="evidence" value="ECO:0007669"/>
    <property type="project" value="UniProtKB-KW"/>
</dbReference>
<dbReference type="EMBL" id="NOIH01000009">
    <property type="protein sequence ID" value="OYD54029.1"/>
    <property type="molecule type" value="Genomic_DNA"/>
</dbReference>
<gene>
    <name evidence="1" type="ORF">CGK74_09155</name>
</gene>
<dbReference type="RefSeq" id="WP_094268189.1">
    <property type="nucleotide sequence ID" value="NZ_NOIH01000009.1"/>
</dbReference>
<dbReference type="Proteomes" id="UP000215181">
    <property type="component" value="Unassembled WGS sequence"/>
</dbReference>
<evidence type="ECO:0000313" key="1">
    <source>
        <dbReference type="EMBL" id="OYD54029.1"/>
    </source>
</evidence>
<dbReference type="SUPFAM" id="SSF53474">
    <property type="entry name" value="alpha/beta-Hydrolases"/>
    <property type="match status" value="1"/>
</dbReference>
<dbReference type="InterPro" id="IPR029058">
    <property type="entry name" value="AB_hydrolase_fold"/>
</dbReference>
<accession>A0A235EYB5</accession>
<dbReference type="OrthoDB" id="8525674at2"/>
<evidence type="ECO:0000313" key="2">
    <source>
        <dbReference type="Proteomes" id="UP000215181"/>
    </source>
</evidence>
<dbReference type="InterPro" id="IPR017532">
    <property type="entry name" value="Hydrolase-2_PEP"/>
</dbReference>
<keyword evidence="2" id="KW-1185">Reference proteome</keyword>
<reference evidence="1 2" key="1">
    <citation type="submission" date="2017-07" db="EMBL/GenBank/DDBJ databases">
        <title>Thauera sp. KNDSS-Mac4 genome sequence and assembly.</title>
        <authorList>
            <person name="Mayilraj S."/>
        </authorList>
    </citation>
    <scope>NUCLEOTIDE SEQUENCE [LARGE SCALE GENOMIC DNA]</scope>
    <source>
        <strain evidence="1 2">KNDSS-Mac4</strain>
    </source>
</reference>
<keyword evidence="1" id="KW-0378">Hydrolase</keyword>
<protein>
    <submittedName>
        <fullName evidence="1">Hydrolase 2, exosortase A system-associated</fullName>
    </submittedName>
</protein>
<name>A0A235EYB5_9RHOO</name>
<dbReference type="AlphaFoldDB" id="A0A235EYB5"/>
<dbReference type="Gene3D" id="3.40.50.1820">
    <property type="entry name" value="alpha/beta hydrolase"/>
    <property type="match status" value="1"/>
</dbReference>
<comment type="caution">
    <text evidence="1">The sequence shown here is derived from an EMBL/GenBank/DDBJ whole genome shotgun (WGS) entry which is preliminary data.</text>
</comment>
<proteinExistence type="predicted"/>
<sequence length="277" mass="30178">MTDVVREAFFLEAGGGGRFCVHTHHASARAGNVLLVPPFAEELNKSRRMMALAAQAFAERGWRVLQHDLLGCGDSAGDFGDASWAAWLDDVDRACAWLEQDDDAPTVIWSLRAGSLLAADWMKKAGRALPWLAWQPVSNGKQHLQQFLRLKGVSEMLAEADAKATMSALRQALAERQVVEVAGYAIAPELVDGLESSVLDIAPGHAAPICMFELVGQAEPECSPALRLLVDRLRKQGGTVEARALQGPAFWQTQEIETSPTLIEASCEVLEGWRRAH</sequence>
<dbReference type="NCBIfam" id="TIGR03101">
    <property type="entry name" value="hydr2_PEP"/>
    <property type="match status" value="1"/>
</dbReference>